<organism evidence="2 3">
    <name type="scientific">Collinsella ihumii</name>
    <dbReference type="NCBI Taxonomy" id="1720204"/>
    <lineage>
        <taxon>Bacteria</taxon>
        <taxon>Bacillati</taxon>
        <taxon>Actinomycetota</taxon>
        <taxon>Coriobacteriia</taxon>
        <taxon>Coriobacteriales</taxon>
        <taxon>Coriobacteriaceae</taxon>
        <taxon>Collinsella</taxon>
    </lineage>
</organism>
<dbReference type="Pfam" id="PF04073">
    <property type="entry name" value="tRNA_edit"/>
    <property type="match status" value="1"/>
</dbReference>
<dbReference type="PANTHER" id="PTHR30411:SF1">
    <property type="entry name" value="CYTOPLASMIC PROTEIN"/>
    <property type="match status" value="1"/>
</dbReference>
<accession>A0A921LQ74</accession>
<reference evidence="2" key="1">
    <citation type="journal article" date="2021" name="PeerJ">
        <title>Extensive microbial diversity within the chicken gut microbiome revealed by metagenomics and culture.</title>
        <authorList>
            <person name="Gilroy R."/>
            <person name="Ravi A."/>
            <person name="Getino M."/>
            <person name="Pursley I."/>
            <person name="Horton D.L."/>
            <person name="Alikhan N.F."/>
            <person name="Baker D."/>
            <person name="Gharbi K."/>
            <person name="Hall N."/>
            <person name="Watson M."/>
            <person name="Adriaenssens E.M."/>
            <person name="Foster-Nyarko E."/>
            <person name="Jarju S."/>
            <person name="Secka A."/>
            <person name="Antonio M."/>
            <person name="Oren A."/>
            <person name="Chaudhuri R.R."/>
            <person name="La Ragione R."/>
            <person name="Hildebrand F."/>
            <person name="Pallen M.J."/>
        </authorList>
    </citation>
    <scope>NUCLEOTIDE SEQUENCE</scope>
    <source>
        <strain evidence="2">ChiGjej2B2-7701</strain>
    </source>
</reference>
<dbReference type="CDD" id="cd04333">
    <property type="entry name" value="ProX_deacylase"/>
    <property type="match status" value="1"/>
</dbReference>
<dbReference type="Proteomes" id="UP000746751">
    <property type="component" value="Unassembled WGS sequence"/>
</dbReference>
<comment type="caution">
    <text evidence="2">The sequence shown here is derived from an EMBL/GenBank/DDBJ whole genome shotgun (WGS) entry which is preliminary data.</text>
</comment>
<dbReference type="InterPro" id="IPR007214">
    <property type="entry name" value="YbaK/aa-tRNA-synth-assoc-dom"/>
</dbReference>
<dbReference type="InterPro" id="IPR036754">
    <property type="entry name" value="YbaK/aa-tRNA-synt-asso_dom_sf"/>
</dbReference>
<dbReference type="AlphaFoldDB" id="A0A921LQ74"/>
<evidence type="ECO:0000259" key="1">
    <source>
        <dbReference type="Pfam" id="PF04073"/>
    </source>
</evidence>
<evidence type="ECO:0000313" key="2">
    <source>
        <dbReference type="EMBL" id="HJG30686.1"/>
    </source>
</evidence>
<proteinExistence type="predicted"/>
<gene>
    <name evidence="2" type="ORF">K8U80_04745</name>
</gene>
<dbReference type="SUPFAM" id="SSF55826">
    <property type="entry name" value="YbaK/ProRS associated domain"/>
    <property type="match status" value="1"/>
</dbReference>
<dbReference type="EMBL" id="DYVF01000032">
    <property type="protein sequence ID" value="HJG30686.1"/>
    <property type="molecule type" value="Genomic_DNA"/>
</dbReference>
<dbReference type="GO" id="GO:0002161">
    <property type="term" value="F:aminoacyl-tRNA deacylase activity"/>
    <property type="evidence" value="ECO:0007669"/>
    <property type="project" value="InterPro"/>
</dbReference>
<dbReference type="Gene3D" id="3.90.960.10">
    <property type="entry name" value="YbaK/aminoacyl-tRNA synthetase-associated domain"/>
    <property type="match status" value="1"/>
</dbReference>
<reference evidence="2" key="2">
    <citation type="submission" date="2021-09" db="EMBL/GenBank/DDBJ databases">
        <authorList>
            <person name="Gilroy R."/>
        </authorList>
    </citation>
    <scope>NUCLEOTIDE SEQUENCE</scope>
    <source>
        <strain evidence="2">ChiGjej2B2-7701</strain>
    </source>
</reference>
<sequence length="159" mass="17155">MSFDVAKAYLDSIGLGDRVIATEAPSSTVEEAAAALGCEPAHIAKTMAFLVEDAPVLVLCAGDARVNNSMFKQFFHTKAKMVSGDVVERLVGHAPGGVCPFGAKPEARVYLDESLRRFDVVYPACGDDHSGVRLTIPELERATRAEGWVDVCRGWRAEE</sequence>
<protein>
    <submittedName>
        <fullName evidence="2">YbaK/EbsC family protein</fullName>
    </submittedName>
</protein>
<dbReference type="PANTHER" id="PTHR30411">
    <property type="entry name" value="CYTOPLASMIC PROTEIN"/>
    <property type="match status" value="1"/>
</dbReference>
<evidence type="ECO:0000313" key="3">
    <source>
        <dbReference type="Proteomes" id="UP000746751"/>
    </source>
</evidence>
<name>A0A921LQ74_9ACTN</name>
<feature type="domain" description="YbaK/aminoacyl-tRNA synthetase-associated" evidence="1">
    <location>
        <begin position="25"/>
        <end position="141"/>
    </location>
</feature>